<reference evidence="1" key="1">
    <citation type="submission" date="2019-08" db="EMBL/GenBank/DDBJ databases">
        <authorList>
            <person name="Kucharzyk K."/>
            <person name="Murdoch R.W."/>
            <person name="Higgins S."/>
            <person name="Loffler F."/>
        </authorList>
    </citation>
    <scope>NUCLEOTIDE SEQUENCE</scope>
</reference>
<sequence>MLSATRFRASAVALAMPEPFCTLAMLPAISSPVFLAACADLLARLRTSSATTAKPLPASPARAASTAALSARILVWKAMSSMTLIILLISADEPAMASIAASMLSMCPPPCSTSSCARWESAVASRAFWAFCFTCRAMSWREAESSSMELACSTAPCERA</sequence>
<proteinExistence type="predicted"/>
<comment type="caution">
    <text evidence="1">The sequence shown here is derived from an EMBL/GenBank/DDBJ whole genome shotgun (WGS) entry which is preliminary data.</text>
</comment>
<organism evidence="1">
    <name type="scientific">bioreactor metagenome</name>
    <dbReference type="NCBI Taxonomy" id="1076179"/>
    <lineage>
        <taxon>unclassified sequences</taxon>
        <taxon>metagenomes</taxon>
        <taxon>ecological metagenomes</taxon>
    </lineage>
</organism>
<protein>
    <submittedName>
        <fullName evidence="1">Uncharacterized protein</fullName>
    </submittedName>
</protein>
<name>A0A645I862_9ZZZZ</name>
<accession>A0A645I862</accession>
<dbReference type="EMBL" id="VSSQ01103662">
    <property type="protein sequence ID" value="MPN44504.1"/>
    <property type="molecule type" value="Genomic_DNA"/>
</dbReference>
<gene>
    <name evidence="1" type="ORF">SDC9_192069</name>
</gene>
<dbReference type="AlphaFoldDB" id="A0A645I862"/>
<evidence type="ECO:0000313" key="1">
    <source>
        <dbReference type="EMBL" id="MPN44504.1"/>
    </source>
</evidence>